<dbReference type="Proteomes" id="UP000003157">
    <property type="component" value="Unassembled WGS sequence"/>
</dbReference>
<dbReference type="Gene3D" id="3.40.50.620">
    <property type="entry name" value="HUPs"/>
    <property type="match status" value="1"/>
</dbReference>
<name>E7G8G4_9FIRM</name>
<dbReference type="SUPFAM" id="SSF52402">
    <property type="entry name" value="Adenine nucleotide alpha hydrolases-like"/>
    <property type="match status" value="1"/>
</dbReference>
<comment type="caution">
    <text evidence="1">The sequence shown here is derived from an EMBL/GenBank/DDBJ whole genome shotgun (WGS) entry which is preliminary data.</text>
</comment>
<protein>
    <recommendedName>
        <fullName evidence="3">N-acetyl sugar amidotransferase</fullName>
    </recommendedName>
</protein>
<evidence type="ECO:0000313" key="2">
    <source>
        <dbReference type="Proteomes" id="UP000003157"/>
    </source>
</evidence>
<dbReference type="HOGENOM" id="CLU_056004_2_0_9"/>
<sequence length="379" mass="44391">MKTIEQALTDNSFHQAHNIGCDFCVTPDHYKTAHFTTLKNGKQICNYCKNHVRKQFKGIKQLKEDINLKEGEKIGVMVSGGKDGLYAWMTLCNIFGPENVIAFNHHKSGLVHPFAYENLLNASRILKSQLIIVEDNDFIIRFRKNLEAFVKKPDPAMTRVALCAGCRYGITGNLYRLADEKYKIKKFVSAASYLELAPFKAELLKEKGNGNNKYGLLKGLIENEKYNFDDNIEIILNDDDLAYKSISNGKKTISHEFKNYKLFDLDDYIENNPDEYEKAVTERLSWKRPEKSWHFDCIIEEFKDFFYYGTLGYTENEFKLSQMIRYNLISRDDALKEIYHYRNKMKNSLKTILQLLDELHLSYLNDEFIQFFKNSKYYQ</sequence>
<dbReference type="InterPro" id="IPR014729">
    <property type="entry name" value="Rossmann-like_a/b/a_fold"/>
</dbReference>
<evidence type="ECO:0000313" key="1">
    <source>
        <dbReference type="EMBL" id="EFW05676.1"/>
    </source>
</evidence>
<organism evidence="1 2">
    <name type="scientific">Coprobacillus cateniformis</name>
    <dbReference type="NCBI Taxonomy" id="100884"/>
    <lineage>
        <taxon>Bacteria</taxon>
        <taxon>Bacillati</taxon>
        <taxon>Bacillota</taxon>
        <taxon>Erysipelotrichia</taxon>
        <taxon>Erysipelotrichales</taxon>
        <taxon>Coprobacillaceae</taxon>
        <taxon>Coprobacillus</taxon>
    </lineage>
</organism>
<dbReference type="eggNOG" id="COG0037">
    <property type="taxonomic scope" value="Bacteria"/>
</dbReference>
<dbReference type="RefSeq" id="WP_008788168.1">
    <property type="nucleotide sequence ID" value="NZ_AKCB01000002.1"/>
</dbReference>
<proteinExistence type="predicted"/>
<evidence type="ECO:0008006" key="3">
    <source>
        <dbReference type="Google" id="ProtNLM"/>
    </source>
</evidence>
<gene>
    <name evidence="1" type="ORF">HMPREF9488_01052</name>
</gene>
<dbReference type="GeneID" id="78230701"/>
<reference evidence="1 2" key="1">
    <citation type="submission" date="2010-12" db="EMBL/GenBank/DDBJ databases">
        <title>The Genome Sequence of Coprobacillus sp. strain 29_1.</title>
        <authorList>
            <consortium name="The Broad Institute Genome Sequencing Platform"/>
            <person name="Earl A."/>
            <person name="Ward D."/>
            <person name="Feldgarden M."/>
            <person name="Gevers D."/>
            <person name="Daigneault M."/>
            <person name="Sibley C.D."/>
            <person name="White A."/>
            <person name="Strauss J."/>
            <person name="Allen-Vercoe E."/>
            <person name="Young S.K."/>
            <person name="Zeng Q."/>
            <person name="Gargeya S."/>
            <person name="Fitzgerald M."/>
            <person name="Haas B."/>
            <person name="Abouelleil A."/>
            <person name="Alvarado L."/>
            <person name="Arachchi H.M."/>
            <person name="Berlin A."/>
            <person name="Brown A."/>
            <person name="Chapman S.B."/>
            <person name="Chen Z."/>
            <person name="Dunbar C."/>
            <person name="Freedman E."/>
            <person name="Gearin G."/>
            <person name="Gellesch M."/>
            <person name="Goldberg J."/>
            <person name="Griggs A."/>
            <person name="Gujja S."/>
            <person name="Heilman E."/>
            <person name="Heiman D."/>
            <person name="Howarth C."/>
            <person name="Larson L."/>
            <person name="Lui A."/>
            <person name="MacDonald P.J.P."/>
            <person name="Mehta T."/>
            <person name="Montmayeur A."/>
            <person name="Murphy C."/>
            <person name="Neiman D."/>
            <person name="Pearson M."/>
            <person name="Priest M."/>
            <person name="Roberts A."/>
            <person name="Saif S."/>
            <person name="Shea T."/>
            <person name="Shenoy N."/>
            <person name="Sisk P."/>
            <person name="Stolte C."/>
            <person name="Sykes S."/>
            <person name="White J."/>
            <person name="Yandava C."/>
            <person name="Nusbaum C."/>
            <person name="Birren B."/>
        </authorList>
    </citation>
    <scope>NUCLEOTIDE SEQUENCE [LARGE SCALE GENOMIC DNA]</scope>
    <source>
        <strain evidence="1 2">29_1</strain>
    </source>
</reference>
<dbReference type="EMBL" id="ADKX01000017">
    <property type="protein sequence ID" value="EFW05676.1"/>
    <property type="molecule type" value="Genomic_DNA"/>
</dbReference>
<accession>E7G8G4</accession>
<dbReference type="STRING" id="100884.GCA_000269565_02899"/>
<keyword evidence="2" id="KW-1185">Reference proteome</keyword>
<dbReference type="AlphaFoldDB" id="E7G8G4"/>